<feature type="signal peptide" evidence="1">
    <location>
        <begin position="1"/>
        <end position="29"/>
    </location>
</feature>
<sequence length="203" mass="21893">MRNLIVNALLAIPFAAIPFAAALPLPALAAATNYTIDPLHTAVYFGASHFDRTTVRGRFGKIDGRIVYDPATGAGSLDFTVGTDSVDTGNRTLDGVLRSDQFLDAQGNPFARFRANRFVVEGGRLVAVEGDFTLRGVTQPLRLESDRFSCGQTVLFGVRRDVCGGDFHATLKRSAFGLTRFLPEVSDDVTLQISVEASPDNPQ</sequence>
<dbReference type="PANTHER" id="PTHR34406:SF2">
    <property type="entry name" value="PERIPLASMIC PROTEIN"/>
    <property type="match status" value="1"/>
</dbReference>
<dbReference type="SUPFAM" id="SSF101874">
    <property type="entry name" value="YceI-like"/>
    <property type="match status" value="1"/>
</dbReference>
<feature type="domain" description="Lipid/polyisoprenoid-binding YceI-like" evidence="2">
    <location>
        <begin position="33"/>
        <end position="198"/>
    </location>
</feature>
<dbReference type="InterPro" id="IPR036761">
    <property type="entry name" value="TTHA0802/YceI-like_sf"/>
</dbReference>
<protein>
    <submittedName>
        <fullName evidence="3">Polyisoprenoid-binding protein</fullName>
    </submittedName>
</protein>
<keyword evidence="1" id="KW-0732">Signal</keyword>
<evidence type="ECO:0000313" key="3">
    <source>
        <dbReference type="EMBL" id="QET02484.1"/>
    </source>
</evidence>
<proteinExistence type="predicted"/>
<feature type="chain" id="PRO_5024800630" evidence="1">
    <location>
        <begin position="30"/>
        <end position="203"/>
    </location>
</feature>
<dbReference type="Gene3D" id="2.40.128.110">
    <property type="entry name" value="Lipid/polyisoprenoid-binding, YceI-like"/>
    <property type="match status" value="1"/>
</dbReference>
<dbReference type="EMBL" id="CP044065">
    <property type="protein sequence ID" value="QET02484.1"/>
    <property type="molecule type" value="Genomic_DNA"/>
</dbReference>
<evidence type="ECO:0000259" key="2">
    <source>
        <dbReference type="SMART" id="SM00867"/>
    </source>
</evidence>
<dbReference type="RefSeq" id="WP_150372516.1">
    <property type="nucleotide sequence ID" value="NZ_CP044065.1"/>
</dbReference>
<organism evidence="3 4">
    <name type="scientific">Cupriavidus pauculus</name>
    <dbReference type="NCBI Taxonomy" id="82633"/>
    <lineage>
        <taxon>Bacteria</taxon>
        <taxon>Pseudomonadati</taxon>
        <taxon>Pseudomonadota</taxon>
        <taxon>Betaproteobacteria</taxon>
        <taxon>Burkholderiales</taxon>
        <taxon>Burkholderiaceae</taxon>
        <taxon>Cupriavidus</taxon>
    </lineage>
</organism>
<dbReference type="SMART" id="SM00867">
    <property type="entry name" value="YceI"/>
    <property type="match status" value="1"/>
</dbReference>
<accession>A0A5P2H483</accession>
<dbReference type="Pfam" id="PF04264">
    <property type="entry name" value="YceI"/>
    <property type="match status" value="1"/>
</dbReference>
<evidence type="ECO:0000256" key="1">
    <source>
        <dbReference type="SAM" id="SignalP"/>
    </source>
</evidence>
<dbReference type="PANTHER" id="PTHR34406">
    <property type="entry name" value="PROTEIN YCEI"/>
    <property type="match status" value="1"/>
</dbReference>
<dbReference type="Proteomes" id="UP000322822">
    <property type="component" value="Chromosome 1"/>
</dbReference>
<dbReference type="AlphaFoldDB" id="A0A5P2H483"/>
<dbReference type="InterPro" id="IPR007372">
    <property type="entry name" value="Lipid/polyisoprenoid-bd_YceI"/>
</dbReference>
<name>A0A5P2H483_9BURK</name>
<reference evidence="3 4" key="1">
    <citation type="submission" date="2019-09" db="EMBL/GenBank/DDBJ databases">
        <title>FDA dAtabase for Regulatory Grade micrObial Sequences (FDA-ARGOS): Supporting development and validation of Infectious Disease Dx tests.</title>
        <authorList>
            <person name="Sciortino C."/>
            <person name="Tallon L."/>
            <person name="Sadzewicz L."/>
            <person name="Vavikolanu K."/>
            <person name="Mehta A."/>
            <person name="Aluvathingal J."/>
            <person name="Nadendla S."/>
            <person name="Nandy P."/>
            <person name="Geyer C."/>
            <person name="Yan Y."/>
            <person name="Sichtig H."/>
        </authorList>
    </citation>
    <scope>NUCLEOTIDE SEQUENCE [LARGE SCALE GENOMIC DNA]</scope>
    <source>
        <strain evidence="3 4">FDAARGOS_664</strain>
    </source>
</reference>
<dbReference type="OrthoDB" id="9811006at2"/>
<gene>
    <name evidence="3" type="ORF">FOB72_10835</name>
</gene>
<evidence type="ECO:0000313" key="4">
    <source>
        <dbReference type="Proteomes" id="UP000322822"/>
    </source>
</evidence>